<protein>
    <submittedName>
        <fullName evidence="1">Phytoene synthase</fullName>
    </submittedName>
</protein>
<evidence type="ECO:0000313" key="2">
    <source>
        <dbReference type="Proteomes" id="UP001161405"/>
    </source>
</evidence>
<sequence>MKLNQNQRHVADELNKLNRNDYLVTLFLPENVRVAAQSLFAFSAELSVVRQRVSEPTPGEIRLQWWHDALNGEGHGAVRANPIADQLLNAIDQYKLPKVPLLRMIAAHRFDLYDDPMTDVNQFEGYAGETRAAIYQFVAMLICKDDDPSVFADAAGHLGVAATYIERMLSFGRDSSKGQIYLPISVFQSFGVDDKTILAGQNTESVRQAMLAHHEAAKQHLSKAQSAINLLPKDSRLAFAESAVCAIQLRYLKNKMDNPFLVGPGRSDWRKMASMFAFAAKN</sequence>
<dbReference type="Proteomes" id="UP001161405">
    <property type="component" value="Unassembled WGS sequence"/>
</dbReference>
<dbReference type="InterPro" id="IPR008949">
    <property type="entry name" value="Isoprenoid_synthase_dom_sf"/>
</dbReference>
<reference evidence="1" key="2">
    <citation type="submission" date="2023-01" db="EMBL/GenBank/DDBJ databases">
        <title>Draft genome sequence of Maritalea porphyrae strain NBRC 107169.</title>
        <authorList>
            <person name="Sun Q."/>
            <person name="Mori K."/>
        </authorList>
    </citation>
    <scope>NUCLEOTIDE SEQUENCE</scope>
    <source>
        <strain evidence="1">NBRC 107169</strain>
    </source>
</reference>
<gene>
    <name evidence="1" type="ORF">GCM10007879_25950</name>
</gene>
<accession>A0ABQ5UTA1</accession>
<dbReference type="Gene3D" id="1.10.600.10">
    <property type="entry name" value="Farnesyl Diphosphate Synthase"/>
    <property type="match status" value="1"/>
</dbReference>
<keyword evidence="2" id="KW-1185">Reference proteome</keyword>
<dbReference type="Pfam" id="PF00494">
    <property type="entry name" value="SQS_PSY"/>
    <property type="match status" value="1"/>
</dbReference>
<name>A0ABQ5UTA1_9HYPH</name>
<organism evidence="1 2">
    <name type="scientific">Maritalea porphyrae</name>
    <dbReference type="NCBI Taxonomy" id="880732"/>
    <lineage>
        <taxon>Bacteria</taxon>
        <taxon>Pseudomonadati</taxon>
        <taxon>Pseudomonadota</taxon>
        <taxon>Alphaproteobacteria</taxon>
        <taxon>Hyphomicrobiales</taxon>
        <taxon>Devosiaceae</taxon>
        <taxon>Maritalea</taxon>
    </lineage>
</organism>
<evidence type="ECO:0000313" key="1">
    <source>
        <dbReference type="EMBL" id="GLQ18346.1"/>
    </source>
</evidence>
<dbReference type="InterPro" id="IPR002060">
    <property type="entry name" value="Squ/phyt_synthse"/>
</dbReference>
<proteinExistence type="predicted"/>
<comment type="caution">
    <text evidence="1">The sequence shown here is derived from an EMBL/GenBank/DDBJ whole genome shotgun (WGS) entry which is preliminary data.</text>
</comment>
<dbReference type="RefSeq" id="WP_284365221.1">
    <property type="nucleotide sequence ID" value="NZ_BSNI01000002.1"/>
</dbReference>
<dbReference type="SUPFAM" id="SSF48576">
    <property type="entry name" value="Terpenoid synthases"/>
    <property type="match status" value="1"/>
</dbReference>
<dbReference type="PANTHER" id="PTHR31480">
    <property type="entry name" value="BIFUNCTIONAL LYCOPENE CYCLASE/PHYTOENE SYNTHASE"/>
    <property type="match status" value="1"/>
</dbReference>
<dbReference type="EMBL" id="BSNI01000002">
    <property type="protein sequence ID" value="GLQ18346.1"/>
    <property type="molecule type" value="Genomic_DNA"/>
</dbReference>
<reference evidence="1" key="1">
    <citation type="journal article" date="2014" name="Int. J. Syst. Evol. Microbiol.">
        <title>Complete genome of a new Firmicutes species belonging to the dominant human colonic microbiota ('Ruminococcus bicirculans') reveals two chromosomes and a selective capacity to utilize plant glucans.</title>
        <authorList>
            <consortium name="NISC Comparative Sequencing Program"/>
            <person name="Wegmann U."/>
            <person name="Louis P."/>
            <person name="Goesmann A."/>
            <person name="Henrissat B."/>
            <person name="Duncan S.H."/>
            <person name="Flint H.J."/>
        </authorList>
    </citation>
    <scope>NUCLEOTIDE SEQUENCE</scope>
    <source>
        <strain evidence="1">NBRC 107169</strain>
    </source>
</reference>